<reference evidence="3" key="1">
    <citation type="submission" date="2023-01" db="EMBL/GenBank/DDBJ databases">
        <title>Colletotrichum chrysophilum M932 genome sequence.</title>
        <authorList>
            <person name="Baroncelli R."/>
        </authorList>
    </citation>
    <scope>NUCLEOTIDE SEQUENCE</scope>
    <source>
        <strain evidence="3">M932</strain>
    </source>
</reference>
<dbReference type="AlphaFoldDB" id="A0AAD9EEV1"/>
<accession>A0AAD9EEV1</accession>
<dbReference type="EMBL" id="JAQOWY010000251">
    <property type="protein sequence ID" value="KAK1846045.1"/>
    <property type="molecule type" value="Genomic_DNA"/>
</dbReference>
<protein>
    <submittedName>
        <fullName evidence="3">Uncharacterized protein</fullName>
    </submittedName>
</protein>
<feature type="transmembrane region" description="Helical" evidence="2">
    <location>
        <begin position="202"/>
        <end position="223"/>
    </location>
</feature>
<keyword evidence="2" id="KW-1133">Transmembrane helix</keyword>
<feature type="transmembrane region" description="Helical" evidence="2">
    <location>
        <begin position="299"/>
        <end position="321"/>
    </location>
</feature>
<keyword evidence="2" id="KW-0812">Transmembrane</keyword>
<evidence type="ECO:0000256" key="2">
    <source>
        <dbReference type="SAM" id="Phobius"/>
    </source>
</evidence>
<dbReference type="SUPFAM" id="SSF103473">
    <property type="entry name" value="MFS general substrate transporter"/>
    <property type="match status" value="1"/>
</dbReference>
<feature type="transmembrane region" description="Helical" evidence="2">
    <location>
        <begin position="243"/>
        <end position="260"/>
    </location>
</feature>
<dbReference type="InterPro" id="IPR036259">
    <property type="entry name" value="MFS_trans_sf"/>
</dbReference>
<sequence length="381" mass="42201">MDHSTSTAEIVSAQLITATLSGLAYNSMTQPSGLICEADADVGFPLRISPVICIIDAINIMGHFAWYCCTKGSLYEVMKALLGWRFKGQHHAELRDASPTGSPKRILKTVVSKILPRIITSSPPICTFIKICGSEGLVWTKVIAVAFVFSFIVSELLVVWPAMIWPEMIISIAEPNKNPQSNEDPQPNENPQPDNDEHSPYLVTYSSIALAVMFMLWFASAAAQDCWGQPHHTQPQWLAKTTGMLGCPLAVSALLYLYYGNIADIKNRLESSLILVVLVLLTLGSYLMSQLVPSNTSSIIAQSITAIIAATWCAIAMWFAAETLEALRRVAANSHARETVEMFTAWYFFCLNFATALIYYMYSYNPAGTAKPHWDWEEWLG</sequence>
<feature type="transmembrane region" description="Helical" evidence="2">
    <location>
        <begin position="272"/>
        <end position="293"/>
    </location>
</feature>
<keyword evidence="4" id="KW-1185">Reference proteome</keyword>
<feature type="region of interest" description="Disordered" evidence="1">
    <location>
        <begin position="175"/>
        <end position="196"/>
    </location>
</feature>
<gene>
    <name evidence="3" type="ORF">CCHR01_11350</name>
</gene>
<organism evidence="3 4">
    <name type="scientific">Colletotrichum chrysophilum</name>
    <dbReference type="NCBI Taxonomy" id="1836956"/>
    <lineage>
        <taxon>Eukaryota</taxon>
        <taxon>Fungi</taxon>
        <taxon>Dikarya</taxon>
        <taxon>Ascomycota</taxon>
        <taxon>Pezizomycotina</taxon>
        <taxon>Sordariomycetes</taxon>
        <taxon>Hypocreomycetidae</taxon>
        <taxon>Glomerellales</taxon>
        <taxon>Glomerellaceae</taxon>
        <taxon>Colletotrichum</taxon>
        <taxon>Colletotrichum gloeosporioides species complex</taxon>
    </lineage>
</organism>
<comment type="caution">
    <text evidence="3">The sequence shown here is derived from an EMBL/GenBank/DDBJ whole genome shotgun (WGS) entry which is preliminary data.</text>
</comment>
<feature type="transmembrane region" description="Helical" evidence="2">
    <location>
        <begin position="342"/>
        <end position="362"/>
    </location>
</feature>
<evidence type="ECO:0000313" key="3">
    <source>
        <dbReference type="EMBL" id="KAK1846045.1"/>
    </source>
</evidence>
<keyword evidence="2" id="KW-0472">Membrane</keyword>
<name>A0AAD9EEV1_9PEZI</name>
<proteinExistence type="predicted"/>
<evidence type="ECO:0000256" key="1">
    <source>
        <dbReference type="SAM" id="MobiDB-lite"/>
    </source>
</evidence>
<feature type="compositionally biased region" description="Low complexity" evidence="1">
    <location>
        <begin position="178"/>
        <end position="193"/>
    </location>
</feature>
<dbReference type="Proteomes" id="UP001243330">
    <property type="component" value="Unassembled WGS sequence"/>
</dbReference>
<feature type="transmembrane region" description="Helical" evidence="2">
    <location>
        <begin position="138"/>
        <end position="160"/>
    </location>
</feature>
<evidence type="ECO:0000313" key="4">
    <source>
        <dbReference type="Proteomes" id="UP001243330"/>
    </source>
</evidence>